<sequence>MTENMVEALANVDESPDFTPREKLALQFAELMAVNHKQIDDDFFTALKQEFSAAQIIELGMLIGVFIGYGRLLSVLDLETPARTTEVTS</sequence>
<dbReference type="SUPFAM" id="SSF69118">
    <property type="entry name" value="AhpD-like"/>
    <property type="match status" value="1"/>
</dbReference>
<organism evidence="1 2">
    <name type="scientific">Candidatus Entotheonella gemina</name>
    <dbReference type="NCBI Taxonomy" id="1429439"/>
    <lineage>
        <taxon>Bacteria</taxon>
        <taxon>Pseudomonadati</taxon>
        <taxon>Nitrospinota/Tectimicrobiota group</taxon>
        <taxon>Candidatus Tectimicrobiota</taxon>
        <taxon>Candidatus Entotheonellia</taxon>
        <taxon>Candidatus Entotheonellales</taxon>
        <taxon>Candidatus Entotheonellaceae</taxon>
        <taxon>Candidatus Entotheonella</taxon>
    </lineage>
</organism>
<evidence type="ECO:0000313" key="2">
    <source>
        <dbReference type="Proteomes" id="UP000019140"/>
    </source>
</evidence>
<dbReference type="Gene3D" id="1.20.1290.10">
    <property type="entry name" value="AhpD-like"/>
    <property type="match status" value="1"/>
</dbReference>
<dbReference type="EMBL" id="AZHX01002806">
    <property type="protein sequence ID" value="ETW92740.1"/>
    <property type="molecule type" value="Genomic_DNA"/>
</dbReference>
<evidence type="ECO:0008006" key="3">
    <source>
        <dbReference type="Google" id="ProtNLM"/>
    </source>
</evidence>
<proteinExistence type="predicted"/>
<gene>
    <name evidence="1" type="ORF">ETSY2_52705</name>
</gene>
<dbReference type="PANTHER" id="PTHR34846:SF5">
    <property type="entry name" value="CARBOXYMUCONOLACTONE DECARBOXYLASE-LIKE DOMAIN-CONTAINING PROTEIN"/>
    <property type="match status" value="1"/>
</dbReference>
<dbReference type="PANTHER" id="PTHR34846">
    <property type="entry name" value="4-CARBOXYMUCONOLACTONE DECARBOXYLASE FAMILY PROTEIN (AFU_ORTHOLOGUE AFUA_6G11590)"/>
    <property type="match status" value="1"/>
</dbReference>
<dbReference type="AlphaFoldDB" id="W4L4Y4"/>
<keyword evidence="2" id="KW-1185">Reference proteome</keyword>
<evidence type="ECO:0000313" key="1">
    <source>
        <dbReference type="EMBL" id="ETW92740.1"/>
    </source>
</evidence>
<accession>W4L4Y4</accession>
<dbReference type="InterPro" id="IPR029032">
    <property type="entry name" value="AhpD-like"/>
</dbReference>
<dbReference type="HOGENOM" id="CLU_2449109_0_0_7"/>
<dbReference type="Proteomes" id="UP000019140">
    <property type="component" value="Unassembled WGS sequence"/>
</dbReference>
<reference evidence="1 2" key="1">
    <citation type="journal article" date="2014" name="Nature">
        <title>An environmental bacterial taxon with a large and distinct metabolic repertoire.</title>
        <authorList>
            <person name="Wilson M.C."/>
            <person name="Mori T."/>
            <person name="Ruckert C."/>
            <person name="Uria A.R."/>
            <person name="Helf M.J."/>
            <person name="Takada K."/>
            <person name="Gernert C."/>
            <person name="Steffens U.A."/>
            <person name="Heycke N."/>
            <person name="Schmitt S."/>
            <person name="Rinke C."/>
            <person name="Helfrich E.J."/>
            <person name="Brachmann A.O."/>
            <person name="Gurgui C."/>
            <person name="Wakimoto T."/>
            <person name="Kracht M."/>
            <person name="Crusemann M."/>
            <person name="Hentschel U."/>
            <person name="Abe I."/>
            <person name="Matsunaga S."/>
            <person name="Kalinowski J."/>
            <person name="Takeyama H."/>
            <person name="Piel J."/>
        </authorList>
    </citation>
    <scope>NUCLEOTIDE SEQUENCE [LARGE SCALE GENOMIC DNA]</scope>
    <source>
        <strain evidence="2">TSY2</strain>
    </source>
</reference>
<protein>
    <recommendedName>
        <fullName evidence="3">Carboxymuconolactone decarboxylase-like domain-containing protein</fullName>
    </recommendedName>
</protein>
<comment type="caution">
    <text evidence="1">The sequence shown here is derived from an EMBL/GenBank/DDBJ whole genome shotgun (WGS) entry which is preliminary data.</text>
</comment>
<name>W4L4Y4_9BACT</name>